<feature type="compositionally biased region" description="Low complexity" evidence="1">
    <location>
        <begin position="252"/>
        <end position="266"/>
    </location>
</feature>
<keyword evidence="3" id="KW-1185">Reference proteome</keyword>
<name>A0AAD2PWB7_9STRA</name>
<sequence length="353" mass="38553">MAASSSSTNTKNAFSQQHSKKSKAEILEVKRKAISLLTTAYKTDSDEQVVELETQLKDLLHLIRSEDDLEQKATATKSFIDSSATTSPSTMETKKVTSPISPPSPPRSTTAAPGILLRDFNGRKPKPDPIESHIGEIKKPLKQFHVQTAIEPIKPKKGMVAGMQQEALLEAAMGRKQERDSNGWLGFIFGPNDDASETGFKEFGEMGGKELRKKQNRNRQRATKRRSSANCVSDAFSGMIVTTTTSKNGTKSPASSQASSISSSSFDSEDDVSTLGTEPTYESVSERMTGFLRVRRLPTTAEEEDEAAPEGGESKQRDILQDTAEEEAQQPVAVEGPTWGWFQPRAQQVQGPA</sequence>
<feature type="compositionally biased region" description="Basic residues" evidence="1">
    <location>
        <begin position="211"/>
        <end position="227"/>
    </location>
</feature>
<protein>
    <submittedName>
        <fullName evidence="2">Uncharacterized protein</fullName>
    </submittedName>
</protein>
<feature type="region of interest" description="Disordered" evidence="1">
    <location>
        <begin position="244"/>
        <end position="353"/>
    </location>
</feature>
<reference evidence="2" key="1">
    <citation type="submission" date="2023-08" db="EMBL/GenBank/DDBJ databases">
        <authorList>
            <person name="Audoor S."/>
            <person name="Bilcke G."/>
        </authorList>
    </citation>
    <scope>NUCLEOTIDE SEQUENCE</scope>
</reference>
<feature type="compositionally biased region" description="Polar residues" evidence="1">
    <location>
        <begin position="8"/>
        <end position="17"/>
    </location>
</feature>
<feature type="compositionally biased region" description="Polar residues" evidence="1">
    <location>
        <begin position="274"/>
        <end position="283"/>
    </location>
</feature>
<organism evidence="2 3">
    <name type="scientific">Cylindrotheca closterium</name>
    <dbReference type="NCBI Taxonomy" id="2856"/>
    <lineage>
        <taxon>Eukaryota</taxon>
        <taxon>Sar</taxon>
        <taxon>Stramenopiles</taxon>
        <taxon>Ochrophyta</taxon>
        <taxon>Bacillariophyta</taxon>
        <taxon>Bacillariophyceae</taxon>
        <taxon>Bacillariophycidae</taxon>
        <taxon>Bacillariales</taxon>
        <taxon>Bacillariaceae</taxon>
        <taxon>Cylindrotheca</taxon>
    </lineage>
</organism>
<dbReference type="EMBL" id="CAKOGP040002036">
    <property type="protein sequence ID" value="CAJ1959945.1"/>
    <property type="molecule type" value="Genomic_DNA"/>
</dbReference>
<feature type="compositionally biased region" description="Polar residues" evidence="1">
    <location>
        <begin position="74"/>
        <end position="91"/>
    </location>
</feature>
<feature type="region of interest" description="Disordered" evidence="1">
    <location>
        <begin position="74"/>
        <end position="113"/>
    </location>
</feature>
<dbReference type="Proteomes" id="UP001295423">
    <property type="component" value="Unassembled WGS sequence"/>
</dbReference>
<feature type="region of interest" description="Disordered" evidence="1">
    <location>
        <begin position="205"/>
        <end position="231"/>
    </location>
</feature>
<accession>A0AAD2PWB7</accession>
<feature type="region of interest" description="Disordered" evidence="1">
    <location>
        <begin position="1"/>
        <end position="22"/>
    </location>
</feature>
<evidence type="ECO:0000313" key="3">
    <source>
        <dbReference type="Proteomes" id="UP001295423"/>
    </source>
</evidence>
<dbReference type="AlphaFoldDB" id="A0AAD2PWB7"/>
<proteinExistence type="predicted"/>
<evidence type="ECO:0000313" key="2">
    <source>
        <dbReference type="EMBL" id="CAJ1959945.1"/>
    </source>
</evidence>
<comment type="caution">
    <text evidence="2">The sequence shown here is derived from an EMBL/GenBank/DDBJ whole genome shotgun (WGS) entry which is preliminary data.</text>
</comment>
<evidence type="ECO:0000256" key="1">
    <source>
        <dbReference type="SAM" id="MobiDB-lite"/>
    </source>
</evidence>
<gene>
    <name evidence="2" type="ORF">CYCCA115_LOCUS18362</name>
</gene>